<accession>A0A1Y1I4F7</accession>
<dbReference type="EMBL" id="DF237104">
    <property type="protein sequence ID" value="GAQ83627.1"/>
    <property type="molecule type" value="Genomic_DNA"/>
</dbReference>
<protein>
    <submittedName>
        <fullName evidence="2">Uncharacterized protein</fullName>
    </submittedName>
</protein>
<name>A0A1Y1I4F7_KLENI</name>
<keyword evidence="3" id="KW-1185">Reference proteome</keyword>
<sequence>MRSPTAPTIRSCAVPPARTRGCSTSHCASACPSAQRGYRSDRSSGALRMGRKTNGPGCDKEWLSGHPCFQ</sequence>
<dbReference type="Proteomes" id="UP000054558">
    <property type="component" value="Unassembled WGS sequence"/>
</dbReference>
<dbReference type="AlphaFoldDB" id="A0A1Y1I4F7"/>
<evidence type="ECO:0000256" key="1">
    <source>
        <dbReference type="SAM" id="MobiDB-lite"/>
    </source>
</evidence>
<organism evidence="2 3">
    <name type="scientific">Klebsormidium nitens</name>
    <name type="common">Green alga</name>
    <name type="synonym">Ulothrix nitens</name>
    <dbReference type="NCBI Taxonomy" id="105231"/>
    <lineage>
        <taxon>Eukaryota</taxon>
        <taxon>Viridiplantae</taxon>
        <taxon>Streptophyta</taxon>
        <taxon>Klebsormidiophyceae</taxon>
        <taxon>Klebsormidiales</taxon>
        <taxon>Klebsormidiaceae</taxon>
        <taxon>Klebsormidium</taxon>
    </lineage>
</organism>
<proteinExistence type="predicted"/>
<feature type="region of interest" description="Disordered" evidence="1">
    <location>
        <begin position="37"/>
        <end position="58"/>
    </location>
</feature>
<evidence type="ECO:0000313" key="2">
    <source>
        <dbReference type="EMBL" id="GAQ83627.1"/>
    </source>
</evidence>
<reference evidence="2 3" key="1">
    <citation type="journal article" date="2014" name="Nat. Commun.">
        <title>Klebsormidium flaccidum genome reveals primary factors for plant terrestrial adaptation.</title>
        <authorList>
            <person name="Hori K."/>
            <person name="Maruyama F."/>
            <person name="Fujisawa T."/>
            <person name="Togashi T."/>
            <person name="Yamamoto N."/>
            <person name="Seo M."/>
            <person name="Sato S."/>
            <person name="Yamada T."/>
            <person name="Mori H."/>
            <person name="Tajima N."/>
            <person name="Moriyama T."/>
            <person name="Ikeuchi M."/>
            <person name="Watanabe M."/>
            <person name="Wada H."/>
            <person name="Kobayashi K."/>
            <person name="Saito M."/>
            <person name="Masuda T."/>
            <person name="Sasaki-Sekimoto Y."/>
            <person name="Mashiguchi K."/>
            <person name="Awai K."/>
            <person name="Shimojima M."/>
            <person name="Masuda S."/>
            <person name="Iwai M."/>
            <person name="Nobusawa T."/>
            <person name="Narise T."/>
            <person name="Kondo S."/>
            <person name="Saito H."/>
            <person name="Sato R."/>
            <person name="Murakawa M."/>
            <person name="Ihara Y."/>
            <person name="Oshima-Yamada Y."/>
            <person name="Ohtaka K."/>
            <person name="Satoh M."/>
            <person name="Sonobe K."/>
            <person name="Ishii M."/>
            <person name="Ohtani R."/>
            <person name="Kanamori-Sato M."/>
            <person name="Honoki R."/>
            <person name="Miyazaki D."/>
            <person name="Mochizuki H."/>
            <person name="Umetsu J."/>
            <person name="Higashi K."/>
            <person name="Shibata D."/>
            <person name="Kamiya Y."/>
            <person name="Sato N."/>
            <person name="Nakamura Y."/>
            <person name="Tabata S."/>
            <person name="Ida S."/>
            <person name="Kurokawa K."/>
            <person name="Ohta H."/>
        </authorList>
    </citation>
    <scope>NUCLEOTIDE SEQUENCE [LARGE SCALE GENOMIC DNA]</scope>
    <source>
        <strain evidence="2 3">NIES-2285</strain>
    </source>
</reference>
<gene>
    <name evidence="2" type="ORF">KFL_001550170</name>
</gene>
<evidence type="ECO:0000313" key="3">
    <source>
        <dbReference type="Proteomes" id="UP000054558"/>
    </source>
</evidence>